<dbReference type="Proteomes" id="UP001162483">
    <property type="component" value="Unassembled WGS sequence"/>
</dbReference>
<dbReference type="PANTHER" id="PTHR47161:SF1">
    <property type="entry name" value="LYMPHOID-SPECIFIC HELICASE"/>
    <property type="match status" value="1"/>
</dbReference>
<protein>
    <submittedName>
        <fullName evidence="1">Uncharacterized protein</fullName>
    </submittedName>
</protein>
<name>A0ABN9BJA7_9NEOB</name>
<proteinExistence type="predicted"/>
<keyword evidence="2" id="KW-1185">Reference proteome</keyword>
<accession>A0ABN9BJA7</accession>
<dbReference type="EMBL" id="CATNWA010004398">
    <property type="protein sequence ID" value="CAI9547715.1"/>
    <property type="molecule type" value="Genomic_DNA"/>
</dbReference>
<comment type="caution">
    <text evidence="1">The sequence shown here is derived from an EMBL/GenBank/DDBJ whole genome shotgun (WGS) entry which is preliminary data.</text>
</comment>
<sequence>MPAVEVPLSDPASPASEMDQLMDGLITPAMLKEEEKLEKAAQVEERKIMEKAQMSWERDSNEMRYKRLQHLLEKSNIYSKFLLTKMEQQQLEEIKRKEKHEKKKQKTT</sequence>
<evidence type="ECO:0000313" key="1">
    <source>
        <dbReference type="EMBL" id="CAI9547715.1"/>
    </source>
</evidence>
<evidence type="ECO:0000313" key="2">
    <source>
        <dbReference type="Proteomes" id="UP001162483"/>
    </source>
</evidence>
<gene>
    <name evidence="1" type="ORF">SPARVUS_LOCUS3039537</name>
</gene>
<organism evidence="1 2">
    <name type="scientific">Staurois parvus</name>
    <dbReference type="NCBI Taxonomy" id="386267"/>
    <lineage>
        <taxon>Eukaryota</taxon>
        <taxon>Metazoa</taxon>
        <taxon>Chordata</taxon>
        <taxon>Craniata</taxon>
        <taxon>Vertebrata</taxon>
        <taxon>Euteleostomi</taxon>
        <taxon>Amphibia</taxon>
        <taxon>Batrachia</taxon>
        <taxon>Anura</taxon>
        <taxon>Neobatrachia</taxon>
        <taxon>Ranoidea</taxon>
        <taxon>Ranidae</taxon>
        <taxon>Staurois</taxon>
    </lineage>
</organism>
<feature type="non-terminal residue" evidence="1">
    <location>
        <position position="108"/>
    </location>
</feature>
<reference evidence="1" key="1">
    <citation type="submission" date="2023-05" db="EMBL/GenBank/DDBJ databases">
        <authorList>
            <person name="Stuckert A."/>
        </authorList>
    </citation>
    <scope>NUCLEOTIDE SEQUENCE</scope>
</reference>
<dbReference type="PANTHER" id="PTHR47161">
    <property type="entry name" value="LYMPHOID-SPECIFIC HELICASE"/>
    <property type="match status" value="1"/>
</dbReference>